<reference evidence="1" key="1">
    <citation type="journal article" date="2022" name="Int. J. Mol. Sci.">
        <title>Draft Genome of Tanacetum Coccineum: Genomic Comparison of Closely Related Tanacetum-Family Plants.</title>
        <authorList>
            <person name="Yamashiro T."/>
            <person name="Shiraishi A."/>
            <person name="Nakayama K."/>
            <person name="Satake H."/>
        </authorList>
    </citation>
    <scope>NUCLEOTIDE SEQUENCE</scope>
</reference>
<proteinExistence type="predicted"/>
<dbReference type="EMBL" id="BQNB010013210">
    <property type="protein sequence ID" value="GJT13195.1"/>
    <property type="molecule type" value="Genomic_DNA"/>
</dbReference>
<organism evidence="1 2">
    <name type="scientific">Tanacetum coccineum</name>
    <dbReference type="NCBI Taxonomy" id="301880"/>
    <lineage>
        <taxon>Eukaryota</taxon>
        <taxon>Viridiplantae</taxon>
        <taxon>Streptophyta</taxon>
        <taxon>Embryophyta</taxon>
        <taxon>Tracheophyta</taxon>
        <taxon>Spermatophyta</taxon>
        <taxon>Magnoliopsida</taxon>
        <taxon>eudicotyledons</taxon>
        <taxon>Gunneridae</taxon>
        <taxon>Pentapetalae</taxon>
        <taxon>asterids</taxon>
        <taxon>campanulids</taxon>
        <taxon>Asterales</taxon>
        <taxon>Asteraceae</taxon>
        <taxon>Asteroideae</taxon>
        <taxon>Anthemideae</taxon>
        <taxon>Anthemidinae</taxon>
        <taxon>Tanacetum</taxon>
    </lineage>
</organism>
<gene>
    <name evidence="1" type="ORF">Tco_0860237</name>
</gene>
<keyword evidence="2" id="KW-1185">Reference proteome</keyword>
<sequence length="70" mass="8129">MTTAHNTQLHRPVTVLKQLVHIAMNPVDASRCQKSCVNELQLVSRYLEMVSQKERLCGLEKVFREKSFEK</sequence>
<name>A0ABQ5BEC5_9ASTR</name>
<evidence type="ECO:0000313" key="1">
    <source>
        <dbReference type="EMBL" id="GJT13195.1"/>
    </source>
</evidence>
<protein>
    <submittedName>
        <fullName evidence="1">Uncharacterized protein</fullName>
    </submittedName>
</protein>
<reference evidence="1" key="2">
    <citation type="submission" date="2022-01" db="EMBL/GenBank/DDBJ databases">
        <authorList>
            <person name="Yamashiro T."/>
            <person name="Shiraishi A."/>
            <person name="Satake H."/>
            <person name="Nakayama K."/>
        </authorList>
    </citation>
    <scope>NUCLEOTIDE SEQUENCE</scope>
</reference>
<dbReference type="Proteomes" id="UP001151760">
    <property type="component" value="Unassembled WGS sequence"/>
</dbReference>
<comment type="caution">
    <text evidence="1">The sequence shown here is derived from an EMBL/GenBank/DDBJ whole genome shotgun (WGS) entry which is preliminary data.</text>
</comment>
<accession>A0ABQ5BEC5</accession>
<evidence type="ECO:0000313" key="2">
    <source>
        <dbReference type="Proteomes" id="UP001151760"/>
    </source>
</evidence>